<dbReference type="Pfam" id="PF08450">
    <property type="entry name" value="SGL"/>
    <property type="match status" value="1"/>
</dbReference>
<gene>
    <name evidence="4" type="ORF">ATK78_1048</name>
</gene>
<evidence type="ECO:0000256" key="2">
    <source>
        <dbReference type="SAM" id="SignalP"/>
    </source>
</evidence>
<evidence type="ECO:0000256" key="1">
    <source>
        <dbReference type="ARBA" id="ARBA00022801"/>
    </source>
</evidence>
<organism evidence="4 5">
    <name type="scientific">Pedobacter metabolipauper</name>
    <dbReference type="NCBI Taxonomy" id="425513"/>
    <lineage>
        <taxon>Bacteria</taxon>
        <taxon>Pseudomonadati</taxon>
        <taxon>Bacteroidota</taxon>
        <taxon>Sphingobacteriia</taxon>
        <taxon>Sphingobacteriales</taxon>
        <taxon>Sphingobacteriaceae</taxon>
        <taxon>Pedobacter</taxon>
    </lineage>
</organism>
<name>A0A4R6T2H7_9SPHI</name>
<feature type="domain" description="SMP-30/Gluconolactonase/LRE-like region" evidence="3">
    <location>
        <begin position="42"/>
        <end position="281"/>
    </location>
</feature>
<feature type="signal peptide" evidence="2">
    <location>
        <begin position="1"/>
        <end position="22"/>
    </location>
</feature>
<dbReference type="OrthoDB" id="241638at2"/>
<dbReference type="Gene3D" id="2.120.10.30">
    <property type="entry name" value="TolB, C-terminal domain"/>
    <property type="match status" value="1"/>
</dbReference>
<comment type="caution">
    <text evidence="4">The sequence shown here is derived from an EMBL/GenBank/DDBJ whole genome shotgun (WGS) entry which is preliminary data.</text>
</comment>
<evidence type="ECO:0000313" key="5">
    <source>
        <dbReference type="Proteomes" id="UP000295620"/>
    </source>
</evidence>
<dbReference type="EMBL" id="SNYC01000003">
    <property type="protein sequence ID" value="TDQ11918.1"/>
    <property type="molecule type" value="Genomic_DNA"/>
</dbReference>
<dbReference type="SUPFAM" id="SSF63829">
    <property type="entry name" value="Calcium-dependent phosphotriesterase"/>
    <property type="match status" value="1"/>
</dbReference>
<dbReference type="RefSeq" id="WP_133574952.1">
    <property type="nucleotide sequence ID" value="NZ_SNYC01000003.1"/>
</dbReference>
<reference evidence="4 5" key="1">
    <citation type="submission" date="2019-03" db="EMBL/GenBank/DDBJ databases">
        <title>Genomic Encyclopedia of Archaeal and Bacterial Type Strains, Phase II (KMG-II): from individual species to whole genera.</title>
        <authorList>
            <person name="Goeker M."/>
        </authorList>
    </citation>
    <scope>NUCLEOTIDE SEQUENCE [LARGE SCALE GENOMIC DNA]</scope>
    <source>
        <strain evidence="4 5">DSM 19035</strain>
    </source>
</reference>
<feature type="chain" id="PRO_5021011354" evidence="2">
    <location>
        <begin position="23"/>
        <end position="296"/>
    </location>
</feature>
<dbReference type="AlphaFoldDB" id="A0A4R6T2H7"/>
<dbReference type="InterPro" id="IPR051262">
    <property type="entry name" value="SMP-30/CGR1_Lactonase"/>
</dbReference>
<sequence>MTWNRFNFLILLLLYTSFQLNAQEQTLFNAADLKLISADFSFTEGPSADKYGNVFFTDQPNDKIWKFDTDGKLSIFLEKSGRSNGTYFDRKGNLIACADEKGEFWSITPKGTVTVFKASYLGKQLNGPNDLWIDAKGGIYFTDPYYQRPYWTRTAPDQPAENLYYMAKGSQVITLAADSLKGPNGIVGTPDGKYLYVADAKDNKTYRYNIGKDGKLSGRQLFIKRASDGMTLDERGNIYLTGNGVDIYDPQGKKVAHINAAGGTTNVCFSGKNSDVLFITAGKSIYTLPMLVKGMP</sequence>
<dbReference type="InterPro" id="IPR013658">
    <property type="entry name" value="SGL"/>
</dbReference>
<keyword evidence="2" id="KW-0732">Signal</keyword>
<dbReference type="PANTHER" id="PTHR47572">
    <property type="entry name" value="LIPOPROTEIN-RELATED"/>
    <property type="match status" value="1"/>
</dbReference>
<keyword evidence="1" id="KW-0378">Hydrolase</keyword>
<evidence type="ECO:0000259" key="3">
    <source>
        <dbReference type="Pfam" id="PF08450"/>
    </source>
</evidence>
<keyword evidence="5" id="KW-1185">Reference proteome</keyword>
<accession>A0A4R6T2H7</accession>
<evidence type="ECO:0000313" key="4">
    <source>
        <dbReference type="EMBL" id="TDQ11918.1"/>
    </source>
</evidence>
<dbReference type="Proteomes" id="UP000295620">
    <property type="component" value="Unassembled WGS sequence"/>
</dbReference>
<dbReference type="GO" id="GO:0016787">
    <property type="term" value="F:hydrolase activity"/>
    <property type="evidence" value="ECO:0007669"/>
    <property type="project" value="UniProtKB-KW"/>
</dbReference>
<dbReference type="PANTHER" id="PTHR47572:SF4">
    <property type="entry name" value="LACTONASE DRP35"/>
    <property type="match status" value="1"/>
</dbReference>
<proteinExistence type="predicted"/>
<protein>
    <submittedName>
        <fullName evidence="4">Gluconolactonase</fullName>
    </submittedName>
</protein>
<dbReference type="InterPro" id="IPR011042">
    <property type="entry name" value="6-blade_b-propeller_TolB-like"/>
</dbReference>